<keyword evidence="2" id="KW-1185">Reference proteome</keyword>
<proteinExistence type="predicted"/>
<accession>A0ACD0NQU6</accession>
<name>A0ACD0NQU6_9BASI</name>
<sequence length="287" mass="31143">MFLKGPGAGKGDDHDSWSVRPRSSQSQPLNYDLPSLSLVTIFTAQRQNELFGSLLKLPESFRSRLPDEAQNLFLQDQSKAQVLGHSAALAARLAQSAVNHILFAKGQVPETVASLNRQNQVQKDGSVPSRPARAPRSSAWRKREQVLICISRMAAALEEAIRRIQAASDPLACSSKQSPYPSHGGDLEILLVLGPSASSPKELFLLSMKGALLHPHLALGCDADQIGSILADHQVACEKVDPQSRHGTTRVKAREKVSGLLERKLVRFMVSDHQVEEGLGNALGESL</sequence>
<protein>
    <submittedName>
        <fullName evidence="1">Uncharacterized protein</fullName>
    </submittedName>
</protein>
<reference evidence="1 2" key="1">
    <citation type="journal article" date="2018" name="Mol. Biol. Evol.">
        <title>Broad Genomic Sampling Reveals a Smut Pathogenic Ancestry of the Fungal Clade Ustilaginomycotina.</title>
        <authorList>
            <person name="Kijpornyongpan T."/>
            <person name="Mondo S.J."/>
            <person name="Barry K."/>
            <person name="Sandor L."/>
            <person name="Lee J."/>
            <person name="Lipzen A."/>
            <person name="Pangilinan J."/>
            <person name="LaButti K."/>
            <person name="Hainaut M."/>
            <person name="Henrissat B."/>
            <person name="Grigoriev I.V."/>
            <person name="Spatafora J.W."/>
            <person name="Aime M.C."/>
        </authorList>
    </citation>
    <scope>NUCLEOTIDE SEQUENCE [LARGE SCALE GENOMIC DNA]</scope>
    <source>
        <strain evidence="1 2">SA 807</strain>
    </source>
</reference>
<organism evidence="1 2">
    <name type="scientific">Violaceomyces palustris</name>
    <dbReference type="NCBI Taxonomy" id="1673888"/>
    <lineage>
        <taxon>Eukaryota</taxon>
        <taxon>Fungi</taxon>
        <taxon>Dikarya</taxon>
        <taxon>Basidiomycota</taxon>
        <taxon>Ustilaginomycotina</taxon>
        <taxon>Ustilaginomycetes</taxon>
        <taxon>Violaceomycetales</taxon>
        <taxon>Violaceomycetaceae</taxon>
        <taxon>Violaceomyces</taxon>
    </lineage>
</organism>
<dbReference type="Proteomes" id="UP000245626">
    <property type="component" value="Unassembled WGS sequence"/>
</dbReference>
<gene>
    <name evidence="1" type="ORF">IE53DRAFT_208044</name>
</gene>
<evidence type="ECO:0000313" key="1">
    <source>
        <dbReference type="EMBL" id="PWN48213.1"/>
    </source>
</evidence>
<evidence type="ECO:0000313" key="2">
    <source>
        <dbReference type="Proteomes" id="UP000245626"/>
    </source>
</evidence>
<dbReference type="EMBL" id="KZ820248">
    <property type="protein sequence ID" value="PWN48213.1"/>
    <property type="molecule type" value="Genomic_DNA"/>
</dbReference>